<gene>
    <name evidence="5" type="ORF">SK803_12490</name>
</gene>
<evidence type="ECO:0000313" key="5">
    <source>
        <dbReference type="EMBL" id="MDX8031037.1"/>
    </source>
</evidence>
<dbReference type="EC" id="2.4.2.1" evidence="3"/>
<protein>
    <recommendedName>
        <fullName evidence="3">Purine nucleoside phosphorylase</fullName>
        <shortName evidence="3">PNP</shortName>
        <ecNumber evidence="3">2.4.2.1</ecNumber>
    </recommendedName>
</protein>
<dbReference type="InterPro" id="IPR035994">
    <property type="entry name" value="Nucleoside_phosphorylase_sf"/>
</dbReference>
<proteinExistence type="inferred from homology"/>
<dbReference type="InterPro" id="IPR000845">
    <property type="entry name" value="Nucleoside_phosphorylase_d"/>
</dbReference>
<dbReference type="Gene3D" id="3.40.50.1580">
    <property type="entry name" value="Nucleoside phosphorylase domain"/>
    <property type="match status" value="1"/>
</dbReference>
<evidence type="ECO:0000313" key="6">
    <source>
        <dbReference type="Proteomes" id="UP001285521"/>
    </source>
</evidence>
<sequence length="266" mass="29563">MIDLGFIGGTGFYKFFEGTKEVEVKTEYGDPSSPITIAEWAGKTIGFLPRHGREHEYLPHRVPYTANVAAMKELGAKQILGFNVVGSLSTRVGKGHFLLIDQFIDLTWGRNWSVFDKPGGAHADCAEPYCHRLRKEALSSLDGVDEVVHPDATAVIINGPRFQTKAESRLYNSWGADVINMTQSTEASVARELEMCYVNLSYCTDYGVISEVIKPESGEPPILHREIVEEFQNNIHRVEPVVRKVVAALTDDASCHCRSAMDGCWL</sequence>
<comment type="caution">
    <text evidence="5">The sequence shown here is derived from an EMBL/GenBank/DDBJ whole genome shotgun (WGS) entry which is preliminary data.</text>
</comment>
<dbReference type="SUPFAM" id="SSF53167">
    <property type="entry name" value="Purine and uridine phosphorylases"/>
    <property type="match status" value="1"/>
</dbReference>
<dbReference type="InterPro" id="IPR010044">
    <property type="entry name" value="MTAP"/>
</dbReference>
<keyword evidence="2 3" id="KW-0808">Transferase</keyword>
<keyword evidence="3" id="KW-0660">Purine salvage</keyword>
<comment type="similarity">
    <text evidence="3">Belongs to the PNP/MTAP phosphorylase family. MTAP subfamily.</text>
</comment>
<comment type="function">
    <text evidence="3">Purine nucleoside phosphorylase involved in purine salvage.</text>
</comment>
<comment type="miscellaneous">
    <text evidence="3">Although this enzyme belongs to the family of MTA phosphorylases based on sequence homology, it lacks several conserved amino acids in the substrate binding pocket that confer specificity towards MTA.</text>
</comment>
<dbReference type="PANTHER" id="PTHR42679:SF2">
    <property type="entry name" value="S-METHYL-5'-THIOADENOSINE PHOSPHORYLASE"/>
    <property type="match status" value="1"/>
</dbReference>
<dbReference type="Pfam" id="PF01048">
    <property type="entry name" value="PNP_UDP_1"/>
    <property type="match status" value="1"/>
</dbReference>
<evidence type="ECO:0000256" key="2">
    <source>
        <dbReference type="ARBA" id="ARBA00022679"/>
    </source>
</evidence>
<comment type="catalytic activity">
    <reaction evidence="3">
        <text>a purine D-ribonucleoside + phosphate = a purine nucleobase + alpha-D-ribose 1-phosphate</text>
        <dbReference type="Rhea" id="RHEA:19805"/>
        <dbReference type="ChEBI" id="CHEBI:26386"/>
        <dbReference type="ChEBI" id="CHEBI:43474"/>
        <dbReference type="ChEBI" id="CHEBI:57720"/>
        <dbReference type="ChEBI" id="CHEBI:142355"/>
        <dbReference type="EC" id="2.4.2.1"/>
    </reaction>
</comment>
<evidence type="ECO:0000256" key="3">
    <source>
        <dbReference type="HAMAP-Rule" id="MF_01963"/>
    </source>
</evidence>
<organism evidence="5 6">
    <name type="scientific">Lentzea miocenica</name>
    <dbReference type="NCBI Taxonomy" id="3095431"/>
    <lineage>
        <taxon>Bacteria</taxon>
        <taxon>Bacillati</taxon>
        <taxon>Actinomycetota</taxon>
        <taxon>Actinomycetes</taxon>
        <taxon>Pseudonocardiales</taxon>
        <taxon>Pseudonocardiaceae</taxon>
        <taxon>Lentzea</taxon>
    </lineage>
</organism>
<feature type="binding site" evidence="3">
    <location>
        <begin position="50"/>
        <end position="51"/>
    </location>
    <ligand>
        <name>phosphate</name>
        <dbReference type="ChEBI" id="CHEBI:43474"/>
    </ligand>
</feature>
<reference evidence="5 6" key="1">
    <citation type="submission" date="2023-11" db="EMBL/GenBank/DDBJ databases">
        <title>Lentzea sokolovensis, sp. nov., Lentzea kristufkii, sp. nov., and Lentzea miocenensis, sp. nov., rare actinobacteria from Sokolov Coal Basin, Miocene lacustrine sediment, Czech Republic.</title>
        <authorList>
            <person name="Lara A."/>
            <person name="Kotroba L."/>
            <person name="Nouioui I."/>
            <person name="Neumann-Schaal M."/>
            <person name="Mast Y."/>
            <person name="Chronakova A."/>
        </authorList>
    </citation>
    <scope>NUCLEOTIDE SEQUENCE [LARGE SCALE GENOMIC DNA]</scope>
    <source>
        <strain evidence="5 6">BCCO 10_0856</strain>
    </source>
</reference>
<keyword evidence="6" id="KW-1185">Reference proteome</keyword>
<feature type="binding site" evidence="3">
    <location>
        <position position="10"/>
    </location>
    <ligand>
        <name>phosphate</name>
        <dbReference type="ChEBI" id="CHEBI:43474"/>
    </ligand>
</feature>
<evidence type="ECO:0000256" key="1">
    <source>
        <dbReference type="ARBA" id="ARBA00022676"/>
    </source>
</evidence>
<feature type="binding site" evidence="3">
    <location>
        <position position="181"/>
    </location>
    <ligand>
        <name>substrate</name>
    </ligand>
</feature>
<dbReference type="HAMAP" id="MF_01963">
    <property type="entry name" value="MTAP"/>
    <property type="match status" value="1"/>
</dbReference>
<accession>A0ABU4SYP4</accession>
<comment type="caution">
    <text evidence="3">Lacks conserved residue(s) required for the propagation of feature annotation.</text>
</comment>
<feature type="binding site" evidence="3">
    <location>
        <position position="182"/>
    </location>
    <ligand>
        <name>phosphate</name>
        <dbReference type="ChEBI" id="CHEBI:43474"/>
    </ligand>
</feature>
<evidence type="ECO:0000259" key="4">
    <source>
        <dbReference type="Pfam" id="PF01048"/>
    </source>
</evidence>
<feature type="domain" description="Nucleoside phosphorylase" evidence="4">
    <location>
        <begin position="4"/>
        <end position="246"/>
    </location>
</feature>
<dbReference type="EMBL" id="JAXAVW010000009">
    <property type="protein sequence ID" value="MDX8031037.1"/>
    <property type="molecule type" value="Genomic_DNA"/>
</dbReference>
<dbReference type="PANTHER" id="PTHR42679">
    <property type="entry name" value="S-METHYL-5'-THIOADENOSINE PHOSPHORYLASE"/>
    <property type="match status" value="1"/>
</dbReference>
<dbReference type="CDD" id="cd09010">
    <property type="entry name" value="MTAP_SsMTAPII_like_MTIP"/>
    <property type="match status" value="1"/>
</dbReference>
<dbReference type="RefSeq" id="WP_319966103.1">
    <property type="nucleotide sequence ID" value="NZ_JAXAVW010000009.1"/>
</dbReference>
<comment type="pathway">
    <text evidence="3">Purine metabolism; purine nucleoside salvage.</text>
</comment>
<keyword evidence="1 3" id="KW-0328">Glycosyltransferase</keyword>
<feature type="site" description="Important for substrate specificity" evidence="3">
    <location>
        <position position="224"/>
    </location>
</feature>
<dbReference type="Proteomes" id="UP001285521">
    <property type="component" value="Unassembled WGS sequence"/>
</dbReference>
<comment type="subunit">
    <text evidence="3">Homohexamer. Dimer of a homotrimer.</text>
</comment>
<name>A0ABU4SYP4_9PSEU</name>